<sequence length="383" mass="39256">MGPTPRVVSVYAVAVAGVTLPSPLYVTYQDRWDLPSSAVAGLYALYPVGVLLVLALAGSWSDDLGRRRVVILGLTASLLSATAMAGATGVAMVAAGRLLTGIASGCVVSAAGALLVELAPWDRRRHASVTATTTNQLGLGAGALVSGVVTQFAPTPERLVFALHAVALLGALALTTGIPETVPRTGRPRLRLRRFALPHQRRGVFLGLSLAAFSAFALCGLLAALAPDLVRSELDTDSPLVAGAAICLVFATSAVSQYGWRRVNDPSALRWGLWLLVASLGIINVAVAQGLLPVFLIGIAVGGVAVGGVFMSTAALVQASTPDLARGAVSATYLSITFAGLIVPVVMTGFLADTLSQVQAIEVFSISMALSALLAGRLSRTAP</sequence>
<evidence type="ECO:0000256" key="5">
    <source>
        <dbReference type="ARBA" id="ARBA00022989"/>
    </source>
</evidence>
<accession>A0A2P2CA13</accession>
<proteinExistence type="predicted"/>
<feature type="transmembrane region" description="Helical" evidence="7">
    <location>
        <begin position="203"/>
        <end position="226"/>
    </location>
</feature>
<protein>
    <submittedName>
        <fullName evidence="9">Putative Arabinose efflux permease family protein</fullName>
    </submittedName>
</protein>
<keyword evidence="6 7" id="KW-0472">Membrane</keyword>
<feature type="transmembrane region" description="Helical" evidence="7">
    <location>
        <begin position="238"/>
        <end position="256"/>
    </location>
</feature>
<dbReference type="AlphaFoldDB" id="A0A2P2CA13"/>
<keyword evidence="3" id="KW-1003">Cell membrane</keyword>
<dbReference type="Gene3D" id="1.20.1250.20">
    <property type="entry name" value="MFS general substrate transporter like domains"/>
    <property type="match status" value="1"/>
</dbReference>
<dbReference type="SUPFAM" id="SSF103473">
    <property type="entry name" value="MFS general substrate transporter"/>
    <property type="match status" value="1"/>
</dbReference>
<reference evidence="9" key="1">
    <citation type="submission" date="2015-08" db="EMBL/GenBank/DDBJ databases">
        <authorList>
            <person name="Babu N.S."/>
            <person name="Beckwith C.J."/>
            <person name="Beseler K.G."/>
            <person name="Brison A."/>
            <person name="Carone J.V."/>
            <person name="Caskin T.P."/>
            <person name="Diamond M."/>
            <person name="Durham M.E."/>
            <person name="Foxe J.M."/>
            <person name="Go M."/>
            <person name="Henderson B.A."/>
            <person name="Jones I.B."/>
            <person name="McGettigan J.A."/>
            <person name="Micheletti S.J."/>
            <person name="Nasrallah M.E."/>
            <person name="Ortiz D."/>
            <person name="Piller C.R."/>
            <person name="Privatt S.R."/>
            <person name="Schneider S.L."/>
            <person name="Sharp S."/>
            <person name="Smith T.C."/>
            <person name="Stanton J.D."/>
            <person name="Ullery H.E."/>
            <person name="Wilson R.J."/>
            <person name="Serrano M.G."/>
            <person name="Buck G."/>
            <person name="Lee V."/>
            <person name="Wang Y."/>
            <person name="Carvalho R."/>
            <person name="Voegtly L."/>
            <person name="Shi R."/>
            <person name="Duckworth R."/>
            <person name="Johnson A."/>
            <person name="Loviza R."/>
            <person name="Walstead R."/>
            <person name="Shah Z."/>
            <person name="Kiflezghi M."/>
            <person name="Wade K."/>
            <person name="Ball S.L."/>
            <person name="Bradley K.W."/>
            <person name="Asai D.J."/>
            <person name="Bowman C.A."/>
            <person name="Russell D.A."/>
            <person name="Pope W.H."/>
            <person name="Jacobs-Sera D."/>
            <person name="Hendrix R.W."/>
            <person name="Hatfull G.F."/>
        </authorList>
    </citation>
    <scope>NUCLEOTIDE SEQUENCE</scope>
</reference>
<dbReference type="InterPro" id="IPR020846">
    <property type="entry name" value="MFS_dom"/>
</dbReference>
<feature type="transmembrane region" description="Helical" evidence="7">
    <location>
        <begin position="137"/>
        <end position="153"/>
    </location>
</feature>
<feature type="transmembrane region" description="Helical" evidence="7">
    <location>
        <begin position="159"/>
        <end position="182"/>
    </location>
</feature>
<dbReference type="EMBL" id="CZKA01000050">
    <property type="protein sequence ID" value="CUR58816.1"/>
    <property type="molecule type" value="Genomic_DNA"/>
</dbReference>
<evidence type="ECO:0000256" key="1">
    <source>
        <dbReference type="ARBA" id="ARBA00004651"/>
    </source>
</evidence>
<evidence type="ECO:0000313" key="9">
    <source>
        <dbReference type="EMBL" id="CUR58816.1"/>
    </source>
</evidence>
<dbReference type="InterPro" id="IPR050171">
    <property type="entry name" value="MFS_Transporters"/>
</dbReference>
<feature type="transmembrane region" description="Helical" evidence="7">
    <location>
        <begin position="98"/>
        <end position="116"/>
    </location>
</feature>
<feature type="transmembrane region" description="Helical" evidence="7">
    <location>
        <begin position="358"/>
        <end position="376"/>
    </location>
</feature>
<evidence type="ECO:0000256" key="3">
    <source>
        <dbReference type="ARBA" id="ARBA00022475"/>
    </source>
</evidence>
<evidence type="ECO:0000256" key="6">
    <source>
        <dbReference type="ARBA" id="ARBA00023136"/>
    </source>
</evidence>
<gene>
    <name evidence="9" type="ORF">NOCA2540059</name>
</gene>
<feature type="transmembrane region" description="Helical" evidence="7">
    <location>
        <begin position="7"/>
        <end position="26"/>
    </location>
</feature>
<feature type="domain" description="Major facilitator superfamily (MFS) profile" evidence="8">
    <location>
        <begin position="1"/>
        <end position="383"/>
    </location>
</feature>
<feature type="transmembrane region" description="Helical" evidence="7">
    <location>
        <begin position="294"/>
        <end position="317"/>
    </location>
</feature>
<dbReference type="GO" id="GO:0005886">
    <property type="term" value="C:plasma membrane"/>
    <property type="evidence" value="ECO:0007669"/>
    <property type="project" value="UniProtKB-SubCell"/>
</dbReference>
<dbReference type="Pfam" id="PF07690">
    <property type="entry name" value="MFS_1"/>
    <property type="match status" value="1"/>
</dbReference>
<keyword evidence="5 7" id="KW-1133">Transmembrane helix</keyword>
<dbReference type="PROSITE" id="PS50850">
    <property type="entry name" value="MFS"/>
    <property type="match status" value="1"/>
</dbReference>
<dbReference type="GO" id="GO:0022857">
    <property type="term" value="F:transmembrane transporter activity"/>
    <property type="evidence" value="ECO:0007669"/>
    <property type="project" value="InterPro"/>
</dbReference>
<dbReference type="PROSITE" id="PS00217">
    <property type="entry name" value="SUGAR_TRANSPORT_2"/>
    <property type="match status" value="1"/>
</dbReference>
<evidence type="ECO:0000256" key="7">
    <source>
        <dbReference type="SAM" id="Phobius"/>
    </source>
</evidence>
<feature type="transmembrane region" description="Helical" evidence="7">
    <location>
        <begin position="329"/>
        <end position="352"/>
    </location>
</feature>
<keyword evidence="2" id="KW-0813">Transport</keyword>
<feature type="transmembrane region" description="Helical" evidence="7">
    <location>
        <begin position="268"/>
        <end position="288"/>
    </location>
</feature>
<dbReference type="InterPro" id="IPR036259">
    <property type="entry name" value="MFS_trans_sf"/>
</dbReference>
<dbReference type="InterPro" id="IPR011701">
    <property type="entry name" value="MFS"/>
</dbReference>
<name>A0A2P2CA13_9ZZZZ</name>
<feature type="transmembrane region" description="Helical" evidence="7">
    <location>
        <begin position="69"/>
        <end position="92"/>
    </location>
</feature>
<keyword evidence="4 7" id="KW-0812">Transmembrane</keyword>
<organism evidence="9">
    <name type="scientific">metagenome</name>
    <dbReference type="NCBI Taxonomy" id="256318"/>
    <lineage>
        <taxon>unclassified sequences</taxon>
        <taxon>metagenomes</taxon>
    </lineage>
</organism>
<dbReference type="PANTHER" id="PTHR23517:SF13">
    <property type="entry name" value="MAJOR FACILITATOR SUPERFAMILY MFS_1"/>
    <property type="match status" value="1"/>
</dbReference>
<evidence type="ECO:0000256" key="2">
    <source>
        <dbReference type="ARBA" id="ARBA00022448"/>
    </source>
</evidence>
<evidence type="ECO:0000256" key="4">
    <source>
        <dbReference type="ARBA" id="ARBA00022692"/>
    </source>
</evidence>
<dbReference type="InterPro" id="IPR005829">
    <property type="entry name" value="Sugar_transporter_CS"/>
</dbReference>
<comment type="subcellular location">
    <subcellularLocation>
        <location evidence="1">Cell membrane</location>
        <topology evidence="1">Multi-pass membrane protein</topology>
    </subcellularLocation>
</comment>
<feature type="transmembrane region" description="Helical" evidence="7">
    <location>
        <begin position="38"/>
        <end position="57"/>
    </location>
</feature>
<dbReference type="PANTHER" id="PTHR23517">
    <property type="entry name" value="RESISTANCE PROTEIN MDTM, PUTATIVE-RELATED-RELATED"/>
    <property type="match status" value="1"/>
</dbReference>
<evidence type="ECO:0000259" key="8">
    <source>
        <dbReference type="PROSITE" id="PS50850"/>
    </source>
</evidence>